<dbReference type="Gene3D" id="3.30.40.10">
    <property type="entry name" value="Zinc/RING finger domain, C3HC4 (zinc finger)"/>
    <property type="match status" value="1"/>
</dbReference>
<dbReference type="Proteomes" id="UP000594262">
    <property type="component" value="Unplaced"/>
</dbReference>
<protein>
    <recommendedName>
        <fullName evidence="4">Zinc finger PHD-type domain-containing protein</fullName>
    </recommendedName>
</protein>
<evidence type="ECO:0000313" key="6">
    <source>
        <dbReference type="Proteomes" id="UP000594262"/>
    </source>
</evidence>
<sequence>MDESYQIYKRISAEIKKHGFDDNDLKIDYNENKVSITCVCMKESLIETNSSSLTKVKRHSNKDSHKIKCGWYIDTNLKVVPVHKGTKDIRLLFGAQKRPPNTTVEVPLKKRGKCNAESEIVEDVRELVSIEKAKVDATGSALAETIENFSKEKISKKSDSSQINVENLLKHTEALEEAENLKRQQRIRLLVEENVETNENEDFELVRRLSKMWHQIDKIPDEIIEDLSRLSFLRRKESETESDAMLYTVAHFKSKVTAEEKIKQIFQDETATACEHPEVSLLAARLREIKSKPNSDGFINFVTDVVKNYGRKHRNWSDDTKTLFAILYNYGGKKAAMSLSQFVDGPSIKTIWRTASSDHKILCTIEPEIFESAKEFYDIITYDGPFQISLDATSIIPTLRMRNNTVYGLATSEIPTVITAEEILQLLEKNHQKANLANLFLLVPLVEHVPPFVIAIKPAVKSETSVDIKNWFLTCRKLGIDNGLKIIGLGADGDAKVRKFYTSYFSSDRKLNKKTESMVIVEGLLFGCIVEKTSSIPAILFPDWKHLIKKWRNQLLNVKRLLFLGKNIVMLEHLLEVYTSFKMAHNLSKTDVYVRDKQNVDAALRILDPRVRACLRSLPKTSSTCAYLKVGEYIKDAFTSKTLSISERAKLAWFPVLFVRFWKSWIQIKGFELEQHFISNQTFQDLILAGHSIILSMLAYSKYFENHPFQPWTFGSDACEKFFAKLRGFVRGKPNLTFLDMLDFSKRLQRLAELERHTFAKEANMIFLNDPEKVESEVQKGMKIAEEQCITLLNELGMVEDLEKGNILLKGPNNEILIKNVDYHGWTENWNVGLESVNEDHVIDLQMMTGSDKEILDDAIDASQKDSSLNEIDRILPSILLTKNATIDLNQCGFRSLGKCKDDDDWICCEVCEQWFHLLCVGLKFKKKSQKQRYIFTCPKHKEAIKDVTFRSKIAKDTYERKSIIQEETLTIKDSQAQVSGKANFRNDGSKLYVKYEGNIYHIARFLSIAMGKVYSPAASRSERWKSSNTNDFFNRLPLPADPNGLQQFDRCLFKNKTSVVVGRIVRILRKVGKFSTFCELSTKNADPNVTYTFFIDTSKTILLLNDCFCKIGDEEFETEKEMLVHILKKKKTRFNKDAAKEKLFKLACKCK</sequence>
<proteinExistence type="predicted"/>
<feature type="domain" description="Zinc finger PHD-type" evidence="4">
    <location>
        <begin position="891"/>
        <end position="942"/>
    </location>
</feature>
<dbReference type="InterPro" id="IPR019787">
    <property type="entry name" value="Znf_PHD-finger"/>
</dbReference>
<dbReference type="InterPro" id="IPR011011">
    <property type="entry name" value="Znf_FYVE_PHD"/>
</dbReference>
<evidence type="ECO:0000256" key="2">
    <source>
        <dbReference type="ARBA" id="ARBA00022771"/>
    </source>
</evidence>
<evidence type="ECO:0000256" key="3">
    <source>
        <dbReference type="ARBA" id="ARBA00022833"/>
    </source>
</evidence>
<dbReference type="RefSeq" id="XP_066933312.1">
    <property type="nucleotide sequence ID" value="XM_067077211.1"/>
</dbReference>
<dbReference type="InterPro" id="IPR001965">
    <property type="entry name" value="Znf_PHD"/>
</dbReference>
<name>A0A7M5UYZ9_9CNID</name>
<dbReference type="SUPFAM" id="SSF57903">
    <property type="entry name" value="FYVE/PHD zinc finger"/>
    <property type="match status" value="1"/>
</dbReference>
<accession>A0A7M5UYZ9</accession>
<dbReference type="GeneID" id="136820978"/>
<dbReference type="Pfam" id="PF00628">
    <property type="entry name" value="PHD"/>
    <property type="match status" value="1"/>
</dbReference>
<dbReference type="GO" id="GO:0008270">
    <property type="term" value="F:zinc ion binding"/>
    <property type="evidence" value="ECO:0007669"/>
    <property type="project" value="UniProtKB-KW"/>
</dbReference>
<keyword evidence="3" id="KW-0862">Zinc</keyword>
<evidence type="ECO:0000259" key="4">
    <source>
        <dbReference type="SMART" id="SM00249"/>
    </source>
</evidence>
<keyword evidence="6" id="KW-1185">Reference proteome</keyword>
<keyword evidence="1" id="KW-0479">Metal-binding</keyword>
<dbReference type="AlphaFoldDB" id="A0A7M5UYZ9"/>
<dbReference type="InterPro" id="IPR013083">
    <property type="entry name" value="Znf_RING/FYVE/PHD"/>
</dbReference>
<dbReference type="OrthoDB" id="10066461at2759"/>
<keyword evidence="2" id="KW-0863">Zinc-finger</keyword>
<evidence type="ECO:0000313" key="5">
    <source>
        <dbReference type="EnsemblMetazoa" id="CLYHEMP004822.2"/>
    </source>
</evidence>
<dbReference type="EnsemblMetazoa" id="CLYHEMT004822.2">
    <property type="protein sequence ID" value="CLYHEMP004822.2"/>
    <property type="gene ID" value="CLYHEMG004822"/>
</dbReference>
<reference evidence="5" key="1">
    <citation type="submission" date="2021-01" db="UniProtKB">
        <authorList>
            <consortium name="EnsemblMetazoa"/>
        </authorList>
    </citation>
    <scope>IDENTIFICATION</scope>
</reference>
<dbReference type="CDD" id="cd15517">
    <property type="entry name" value="PHD_TCF19_like"/>
    <property type="match status" value="1"/>
</dbReference>
<dbReference type="SMART" id="SM00249">
    <property type="entry name" value="PHD"/>
    <property type="match status" value="1"/>
</dbReference>
<organism evidence="5 6">
    <name type="scientific">Clytia hemisphaerica</name>
    <dbReference type="NCBI Taxonomy" id="252671"/>
    <lineage>
        <taxon>Eukaryota</taxon>
        <taxon>Metazoa</taxon>
        <taxon>Cnidaria</taxon>
        <taxon>Hydrozoa</taxon>
        <taxon>Hydroidolina</taxon>
        <taxon>Leptothecata</taxon>
        <taxon>Obeliida</taxon>
        <taxon>Clytiidae</taxon>
        <taxon>Clytia</taxon>
    </lineage>
</organism>
<evidence type="ECO:0000256" key="1">
    <source>
        <dbReference type="ARBA" id="ARBA00022723"/>
    </source>
</evidence>